<accession>A0A9P4LHF5</accession>
<comment type="similarity">
    <text evidence="1">Belongs to the NmrA-type oxidoreductase family. Isoflavone reductase subfamily.</text>
</comment>
<dbReference type="InterPro" id="IPR036291">
    <property type="entry name" value="NAD(P)-bd_dom_sf"/>
</dbReference>
<keyword evidence="3" id="KW-0560">Oxidoreductase</keyword>
<feature type="domain" description="NmrA-like" evidence="4">
    <location>
        <begin position="3"/>
        <end position="239"/>
    </location>
</feature>
<dbReference type="PANTHER" id="PTHR47706">
    <property type="entry name" value="NMRA-LIKE FAMILY PROTEIN"/>
    <property type="match status" value="1"/>
</dbReference>
<dbReference type="PANTHER" id="PTHR47706:SF4">
    <property type="entry name" value="NMRA-LIKE DOMAIN-CONTAINING PROTEIN"/>
    <property type="match status" value="1"/>
</dbReference>
<keyword evidence="6" id="KW-1185">Reference proteome</keyword>
<dbReference type="InterPro" id="IPR051609">
    <property type="entry name" value="NmrA/Isoflavone_reductase-like"/>
</dbReference>
<protein>
    <submittedName>
        <fullName evidence="5">NAD(P)-binding protein</fullName>
    </submittedName>
</protein>
<gene>
    <name evidence="5" type="ORF">EK21DRAFT_117083</name>
</gene>
<dbReference type="AlphaFoldDB" id="A0A9P4LHF5"/>
<name>A0A9P4LHF5_9PLEO</name>
<dbReference type="GO" id="GO:0016491">
    <property type="term" value="F:oxidoreductase activity"/>
    <property type="evidence" value="ECO:0007669"/>
    <property type="project" value="UniProtKB-KW"/>
</dbReference>
<dbReference type="OrthoDB" id="10000533at2759"/>
<keyword evidence="2" id="KW-0521">NADP</keyword>
<dbReference type="SUPFAM" id="SSF51735">
    <property type="entry name" value="NAD(P)-binding Rossmann-fold domains"/>
    <property type="match status" value="1"/>
</dbReference>
<evidence type="ECO:0000256" key="2">
    <source>
        <dbReference type="ARBA" id="ARBA00022857"/>
    </source>
</evidence>
<organism evidence="5 6">
    <name type="scientific">Setomelanomma holmii</name>
    <dbReference type="NCBI Taxonomy" id="210430"/>
    <lineage>
        <taxon>Eukaryota</taxon>
        <taxon>Fungi</taxon>
        <taxon>Dikarya</taxon>
        <taxon>Ascomycota</taxon>
        <taxon>Pezizomycotina</taxon>
        <taxon>Dothideomycetes</taxon>
        <taxon>Pleosporomycetidae</taxon>
        <taxon>Pleosporales</taxon>
        <taxon>Pleosporineae</taxon>
        <taxon>Phaeosphaeriaceae</taxon>
        <taxon>Setomelanomma</taxon>
    </lineage>
</organism>
<reference evidence="5" key="1">
    <citation type="journal article" date="2020" name="Stud. Mycol.">
        <title>101 Dothideomycetes genomes: a test case for predicting lifestyles and emergence of pathogens.</title>
        <authorList>
            <person name="Haridas S."/>
            <person name="Albert R."/>
            <person name="Binder M."/>
            <person name="Bloem J."/>
            <person name="Labutti K."/>
            <person name="Salamov A."/>
            <person name="Andreopoulos B."/>
            <person name="Baker S."/>
            <person name="Barry K."/>
            <person name="Bills G."/>
            <person name="Bluhm B."/>
            <person name="Cannon C."/>
            <person name="Castanera R."/>
            <person name="Culley D."/>
            <person name="Daum C."/>
            <person name="Ezra D."/>
            <person name="Gonzalez J."/>
            <person name="Henrissat B."/>
            <person name="Kuo A."/>
            <person name="Liang C."/>
            <person name="Lipzen A."/>
            <person name="Lutzoni F."/>
            <person name="Magnuson J."/>
            <person name="Mondo S."/>
            <person name="Nolan M."/>
            <person name="Ohm R."/>
            <person name="Pangilinan J."/>
            <person name="Park H.-J."/>
            <person name="Ramirez L."/>
            <person name="Alfaro M."/>
            <person name="Sun H."/>
            <person name="Tritt A."/>
            <person name="Yoshinaga Y."/>
            <person name="Zwiers L.-H."/>
            <person name="Turgeon B."/>
            <person name="Goodwin S."/>
            <person name="Spatafora J."/>
            <person name="Crous P."/>
            <person name="Grigoriev I."/>
        </authorList>
    </citation>
    <scope>NUCLEOTIDE SEQUENCE</scope>
    <source>
        <strain evidence="5">CBS 110217</strain>
    </source>
</reference>
<evidence type="ECO:0000256" key="3">
    <source>
        <dbReference type="ARBA" id="ARBA00023002"/>
    </source>
</evidence>
<dbReference type="Gene3D" id="3.40.50.720">
    <property type="entry name" value="NAD(P)-binding Rossmann-like Domain"/>
    <property type="match status" value="1"/>
</dbReference>
<evidence type="ECO:0000259" key="4">
    <source>
        <dbReference type="Pfam" id="PF05368"/>
    </source>
</evidence>
<dbReference type="InterPro" id="IPR008030">
    <property type="entry name" value="NmrA-like"/>
</dbReference>
<sequence length="319" mass="35515">MVKIAIAGGAGNVAQEIVDVLVASKKHEIMIFTRRDAPQTESDTGISWAKTEYSNVDELTKLLTGVHTVLSFISVHQDQEGAFKVQKNLIDASIAAGVKRFAPSEWASSNFSHLPWYTYKAMTRDYLCTINANSNVLEYCLFQPGLFLNYLTRPYNSAKHVKPLDSPFDFAHRRALMRKGGDDDPITLTMVQDLANVVAQAVEFEGEWPVVGGMSGSNFSIGELIALGEDVRGSEFVHEHFSSEQLESGNYKPSWFPVVDHPSILPEHVEAASKMIVSELLLAIRDKAFEVGDEWNKLLPEYKFTEAEGFLREAWAGKP</sequence>
<proteinExistence type="inferred from homology"/>
<evidence type="ECO:0000313" key="6">
    <source>
        <dbReference type="Proteomes" id="UP000799777"/>
    </source>
</evidence>
<comment type="caution">
    <text evidence="5">The sequence shown here is derived from an EMBL/GenBank/DDBJ whole genome shotgun (WGS) entry which is preliminary data.</text>
</comment>
<evidence type="ECO:0000256" key="1">
    <source>
        <dbReference type="ARBA" id="ARBA00005725"/>
    </source>
</evidence>
<dbReference type="EMBL" id="ML978273">
    <property type="protein sequence ID" value="KAF2025155.1"/>
    <property type="molecule type" value="Genomic_DNA"/>
</dbReference>
<dbReference type="Pfam" id="PF05368">
    <property type="entry name" value="NmrA"/>
    <property type="match status" value="1"/>
</dbReference>
<evidence type="ECO:0000313" key="5">
    <source>
        <dbReference type="EMBL" id="KAF2025155.1"/>
    </source>
</evidence>
<dbReference type="Proteomes" id="UP000799777">
    <property type="component" value="Unassembled WGS sequence"/>
</dbReference>